<evidence type="ECO:0000256" key="6">
    <source>
        <dbReference type="ARBA" id="ARBA00023180"/>
    </source>
</evidence>
<proteinExistence type="predicted"/>
<name>A0AAN6T2X5_9PEZI</name>
<evidence type="ECO:0000256" key="1">
    <source>
        <dbReference type="ARBA" id="ARBA00004167"/>
    </source>
</evidence>
<dbReference type="InterPro" id="IPR002889">
    <property type="entry name" value="WSC_carb-bd"/>
</dbReference>
<evidence type="ECO:0000256" key="2">
    <source>
        <dbReference type="ARBA" id="ARBA00022692"/>
    </source>
</evidence>
<dbReference type="AlphaFoldDB" id="A0AAN6T2X5"/>
<dbReference type="PANTHER" id="PTHR24269:SF16">
    <property type="entry name" value="PROTEIN SLG1"/>
    <property type="match status" value="1"/>
</dbReference>
<dbReference type="EMBL" id="MU863629">
    <property type="protein sequence ID" value="KAK4103150.1"/>
    <property type="molecule type" value="Genomic_DNA"/>
</dbReference>
<comment type="caution">
    <text evidence="9">The sequence shown here is derived from an EMBL/GenBank/DDBJ whole genome shotgun (WGS) entry which is preliminary data.</text>
</comment>
<feature type="chain" id="PRO_5043008053" evidence="7">
    <location>
        <begin position="26"/>
        <end position="331"/>
    </location>
</feature>
<feature type="domain" description="WSC" evidence="8">
    <location>
        <begin position="241"/>
        <end position="330"/>
    </location>
</feature>
<keyword evidence="3 7" id="KW-0732">Signal</keyword>
<dbReference type="InterPro" id="IPR051836">
    <property type="entry name" value="Kremen_rcpt"/>
</dbReference>
<reference evidence="9" key="1">
    <citation type="journal article" date="2023" name="Mol. Phylogenet. Evol.">
        <title>Genome-scale phylogeny and comparative genomics of the fungal order Sordariales.</title>
        <authorList>
            <person name="Hensen N."/>
            <person name="Bonometti L."/>
            <person name="Westerberg I."/>
            <person name="Brannstrom I.O."/>
            <person name="Guillou S."/>
            <person name="Cros-Aarteil S."/>
            <person name="Calhoun S."/>
            <person name="Haridas S."/>
            <person name="Kuo A."/>
            <person name="Mondo S."/>
            <person name="Pangilinan J."/>
            <person name="Riley R."/>
            <person name="LaButti K."/>
            <person name="Andreopoulos B."/>
            <person name="Lipzen A."/>
            <person name="Chen C."/>
            <person name="Yan M."/>
            <person name="Daum C."/>
            <person name="Ng V."/>
            <person name="Clum A."/>
            <person name="Steindorff A."/>
            <person name="Ohm R.A."/>
            <person name="Martin F."/>
            <person name="Silar P."/>
            <person name="Natvig D.O."/>
            <person name="Lalanne C."/>
            <person name="Gautier V."/>
            <person name="Ament-Velasquez S.L."/>
            <person name="Kruys A."/>
            <person name="Hutchinson M.I."/>
            <person name="Powell A.J."/>
            <person name="Barry K."/>
            <person name="Miller A.N."/>
            <person name="Grigoriev I.V."/>
            <person name="Debuchy R."/>
            <person name="Gladieux P."/>
            <person name="Hiltunen Thoren M."/>
            <person name="Johannesson H."/>
        </authorList>
    </citation>
    <scope>NUCLEOTIDE SEQUENCE</scope>
    <source>
        <strain evidence="9">CBS 757.83</strain>
    </source>
</reference>
<feature type="signal peptide" evidence="7">
    <location>
        <begin position="1"/>
        <end position="25"/>
    </location>
</feature>
<keyword evidence="4" id="KW-1133">Transmembrane helix</keyword>
<dbReference type="Proteomes" id="UP001305647">
    <property type="component" value="Unassembled WGS sequence"/>
</dbReference>
<feature type="domain" description="WSC" evidence="8">
    <location>
        <begin position="136"/>
        <end position="227"/>
    </location>
</feature>
<dbReference type="GO" id="GO:0005886">
    <property type="term" value="C:plasma membrane"/>
    <property type="evidence" value="ECO:0007669"/>
    <property type="project" value="TreeGrafter"/>
</dbReference>
<evidence type="ECO:0000256" key="5">
    <source>
        <dbReference type="ARBA" id="ARBA00023136"/>
    </source>
</evidence>
<keyword evidence="2" id="KW-0812">Transmembrane</keyword>
<evidence type="ECO:0000313" key="10">
    <source>
        <dbReference type="Proteomes" id="UP001305647"/>
    </source>
</evidence>
<evidence type="ECO:0000313" key="9">
    <source>
        <dbReference type="EMBL" id="KAK4103150.1"/>
    </source>
</evidence>
<evidence type="ECO:0000256" key="7">
    <source>
        <dbReference type="SAM" id="SignalP"/>
    </source>
</evidence>
<organism evidence="9 10">
    <name type="scientific">Parathielavia hyrcaniae</name>
    <dbReference type="NCBI Taxonomy" id="113614"/>
    <lineage>
        <taxon>Eukaryota</taxon>
        <taxon>Fungi</taxon>
        <taxon>Dikarya</taxon>
        <taxon>Ascomycota</taxon>
        <taxon>Pezizomycotina</taxon>
        <taxon>Sordariomycetes</taxon>
        <taxon>Sordariomycetidae</taxon>
        <taxon>Sordariales</taxon>
        <taxon>Chaetomiaceae</taxon>
        <taxon>Parathielavia</taxon>
    </lineage>
</organism>
<accession>A0AAN6T2X5</accession>
<sequence length="331" mass="35521">MASSRSMTGLRAAVSLLALAATSQAMPQAKRDAAPATLEAPYLGCFVDQGARALPDNLLGADDMTAQKCAEHCSDYSYFGVEYGRECWCGNSPPETPAPETDCSFPCAGDSTQLCGAGNRINVWGSPLPSPPNVGDYEYMGCFTDKGDARVLTGTSFFDSAMTLEKCASFCALYSFFGVEYGSQCFCGTVLADTTEERPQAECSMRCGGEYNSVCGDADRLNVYVSADCKEDPANVPTVAGFTYKSCWLDNVEGRILTGQELRADDMTAEKCASFCQGYTYFGLEYSRECYCGNELAGVAAAEDQCSQVCMGDATQWCGAPDRLNIYEVIV</sequence>
<dbReference type="SMART" id="SM00321">
    <property type="entry name" value="WSC"/>
    <property type="match status" value="3"/>
</dbReference>
<keyword evidence="6" id="KW-0325">Glycoprotein</keyword>
<dbReference type="PANTHER" id="PTHR24269">
    <property type="entry name" value="KREMEN PROTEIN"/>
    <property type="match status" value="1"/>
</dbReference>
<reference evidence="9" key="2">
    <citation type="submission" date="2023-05" db="EMBL/GenBank/DDBJ databases">
        <authorList>
            <consortium name="Lawrence Berkeley National Laboratory"/>
            <person name="Steindorff A."/>
            <person name="Hensen N."/>
            <person name="Bonometti L."/>
            <person name="Westerberg I."/>
            <person name="Brannstrom I.O."/>
            <person name="Guillou S."/>
            <person name="Cros-Aarteil S."/>
            <person name="Calhoun S."/>
            <person name="Haridas S."/>
            <person name="Kuo A."/>
            <person name="Mondo S."/>
            <person name="Pangilinan J."/>
            <person name="Riley R."/>
            <person name="Labutti K."/>
            <person name="Andreopoulos B."/>
            <person name="Lipzen A."/>
            <person name="Chen C."/>
            <person name="Yanf M."/>
            <person name="Daum C."/>
            <person name="Ng V."/>
            <person name="Clum A."/>
            <person name="Ohm R."/>
            <person name="Martin F."/>
            <person name="Silar P."/>
            <person name="Natvig D."/>
            <person name="Lalanne C."/>
            <person name="Gautier V."/>
            <person name="Ament-Velasquez S.L."/>
            <person name="Kruys A."/>
            <person name="Hutchinson M.I."/>
            <person name="Powell A.J."/>
            <person name="Barry K."/>
            <person name="Miller A.N."/>
            <person name="Grigoriev I.V."/>
            <person name="Debuchy R."/>
            <person name="Gladieux P."/>
            <person name="Thoren M.H."/>
            <person name="Johannesson H."/>
        </authorList>
    </citation>
    <scope>NUCLEOTIDE SEQUENCE</scope>
    <source>
        <strain evidence="9">CBS 757.83</strain>
    </source>
</reference>
<comment type="subcellular location">
    <subcellularLocation>
        <location evidence="1">Membrane</location>
        <topology evidence="1">Single-pass membrane protein</topology>
    </subcellularLocation>
</comment>
<dbReference type="PROSITE" id="PS51212">
    <property type="entry name" value="WSC"/>
    <property type="match status" value="3"/>
</dbReference>
<keyword evidence="10" id="KW-1185">Reference proteome</keyword>
<dbReference type="Pfam" id="PF01822">
    <property type="entry name" value="WSC"/>
    <property type="match status" value="3"/>
</dbReference>
<gene>
    <name evidence="9" type="ORF">N658DRAFT_494476</name>
</gene>
<evidence type="ECO:0000259" key="8">
    <source>
        <dbReference type="PROSITE" id="PS51212"/>
    </source>
</evidence>
<evidence type="ECO:0000256" key="3">
    <source>
        <dbReference type="ARBA" id="ARBA00022729"/>
    </source>
</evidence>
<evidence type="ECO:0000256" key="4">
    <source>
        <dbReference type="ARBA" id="ARBA00022989"/>
    </source>
</evidence>
<feature type="domain" description="WSC" evidence="8">
    <location>
        <begin position="39"/>
        <end position="127"/>
    </location>
</feature>
<protein>
    <submittedName>
        <fullName evidence="9">WSC-domain-containing protein</fullName>
    </submittedName>
</protein>
<keyword evidence="5" id="KW-0472">Membrane</keyword>